<feature type="compositionally biased region" description="Polar residues" evidence="1">
    <location>
        <begin position="1"/>
        <end position="13"/>
    </location>
</feature>
<sequence length="512" mass="56378">MASDSNHPTQGEGNYSVDEMMAHLKRGERQRRRTDPSEEGELVTREDGTQAVKVRRRKRRSKQPEKKKKTLNPKVKWAILGSIVGFGLLLIVGTVIIIAKYNGRKFKATTEATISELSGAGETELTQLRVTPVSAKAAKVDLAWDRHSFLKSASFSNLRSDLKATSFFTSDWIGETVVASVGKAYLQAPVTQAESGSGPLESPYKFDSYRCNQLDLHFGDDREAPSILGLQISLRKMVSERYQYVFQDGTVKIKNWPDLKLASGVITLNSQDAEVIALLDSENNHSGELSISGRISKDTSKTISLDIKAKDYPIQELLGKELGRLVRGTIQSDLGSLSYDYAKTADQGLSFDMPFTSLNIDLSELPMLTTMKDLTGNTDYLRPSFNHCRGNISRTSDGVSLNKLVWISNSLITLQGNINVDSEKKMSGTLDVGIPTSAFDGTPPAPFQGPKDGLYHAKVTLGGTIHNPHDNLRELLKVNTAEKSEPKLPEGIPASPADRKAEQEKEFDDLSR</sequence>
<name>A0AAT9FJQ7_9BACT</name>
<evidence type="ECO:0000256" key="2">
    <source>
        <dbReference type="SAM" id="Phobius"/>
    </source>
</evidence>
<feature type="compositionally biased region" description="Basic and acidic residues" evidence="1">
    <location>
        <begin position="479"/>
        <end position="488"/>
    </location>
</feature>
<evidence type="ECO:0008006" key="4">
    <source>
        <dbReference type="Google" id="ProtNLM"/>
    </source>
</evidence>
<protein>
    <recommendedName>
        <fullName evidence="4">AsmA-like C-terminal domain-containing protein</fullName>
    </recommendedName>
</protein>
<organism evidence="3">
    <name type="scientific">Oceaniferula spumae</name>
    <dbReference type="NCBI Taxonomy" id="2979115"/>
    <lineage>
        <taxon>Bacteria</taxon>
        <taxon>Pseudomonadati</taxon>
        <taxon>Verrucomicrobiota</taxon>
        <taxon>Verrucomicrobiia</taxon>
        <taxon>Verrucomicrobiales</taxon>
        <taxon>Verrucomicrobiaceae</taxon>
        <taxon>Oceaniferula</taxon>
    </lineage>
</organism>
<feature type="compositionally biased region" description="Basic residues" evidence="1">
    <location>
        <begin position="53"/>
        <end position="70"/>
    </location>
</feature>
<accession>A0AAT9FJQ7</accession>
<feature type="transmembrane region" description="Helical" evidence="2">
    <location>
        <begin position="77"/>
        <end position="99"/>
    </location>
</feature>
<evidence type="ECO:0000313" key="3">
    <source>
        <dbReference type="EMBL" id="BDS06177.1"/>
    </source>
</evidence>
<keyword evidence="2" id="KW-0812">Transmembrane</keyword>
<feature type="compositionally biased region" description="Basic and acidic residues" evidence="1">
    <location>
        <begin position="497"/>
        <end position="512"/>
    </location>
</feature>
<keyword evidence="2" id="KW-0472">Membrane</keyword>
<dbReference type="EMBL" id="AP026866">
    <property type="protein sequence ID" value="BDS06177.1"/>
    <property type="molecule type" value="Genomic_DNA"/>
</dbReference>
<dbReference type="KEGG" id="osu:NT6N_12170"/>
<proteinExistence type="predicted"/>
<feature type="region of interest" description="Disordered" evidence="1">
    <location>
        <begin position="479"/>
        <end position="512"/>
    </location>
</feature>
<dbReference type="AlphaFoldDB" id="A0AAT9FJQ7"/>
<evidence type="ECO:0000256" key="1">
    <source>
        <dbReference type="SAM" id="MobiDB-lite"/>
    </source>
</evidence>
<feature type="region of interest" description="Disordered" evidence="1">
    <location>
        <begin position="1"/>
        <end position="70"/>
    </location>
</feature>
<reference evidence="3" key="1">
    <citation type="submission" date="2024-07" db="EMBL/GenBank/DDBJ databases">
        <title>Complete genome sequence of Verrucomicrobiaceae bacterium NT6N.</title>
        <authorList>
            <person name="Huang C."/>
            <person name="Takami H."/>
            <person name="Hamasaki K."/>
        </authorList>
    </citation>
    <scope>NUCLEOTIDE SEQUENCE</scope>
    <source>
        <strain evidence="3">NT6N</strain>
    </source>
</reference>
<gene>
    <name evidence="3" type="ORF">NT6N_12170</name>
</gene>
<keyword evidence="2" id="KW-1133">Transmembrane helix</keyword>